<accession>A0ACC3YNB6</accession>
<dbReference type="EMBL" id="VUJX02000008">
    <property type="protein sequence ID" value="KAL0933371.1"/>
    <property type="molecule type" value="Genomic_DNA"/>
</dbReference>
<evidence type="ECO:0000313" key="2">
    <source>
        <dbReference type="Proteomes" id="UP000805649"/>
    </source>
</evidence>
<keyword evidence="1" id="KW-0808">Transferase</keyword>
<name>A0ACC3YNB6_COLTU</name>
<reference evidence="1 2" key="1">
    <citation type="journal article" date="2020" name="Phytopathology">
        <title>Genome Sequence Resources of Colletotrichum truncatum, C. plurivorum, C. musicola, and C. sojae: Four Species Pathogenic to Soybean (Glycine max).</title>
        <authorList>
            <person name="Rogerio F."/>
            <person name="Boufleur T.R."/>
            <person name="Ciampi-Guillardi M."/>
            <person name="Sukno S.A."/>
            <person name="Thon M.R."/>
            <person name="Massola Junior N.S."/>
            <person name="Baroncelli R."/>
        </authorList>
    </citation>
    <scope>NUCLEOTIDE SEQUENCE [LARGE SCALE GENOMIC DNA]</scope>
    <source>
        <strain evidence="1 2">CMES1059</strain>
    </source>
</reference>
<dbReference type="Proteomes" id="UP000805649">
    <property type="component" value="Unassembled WGS sequence"/>
</dbReference>
<organism evidence="1 2">
    <name type="scientific">Colletotrichum truncatum</name>
    <name type="common">Anthracnose fungus</name>
    <name type="synonym">Colletotrichum capsici</name>
    <dbReference type="NCBI Taxonomy" id="5467"/>
    <lineage>
        <taxon>Eukaryota</taxon>
        <taxon>Fungi</taxon>
        <taxon>Dikarya</taxon>
        <taxon>Ascomycota</taxon>
        <taxon>Pezizomycotina</taxon>
        <taxon>Sordariomycetes</taxon>
        <taxon>Hypocreomycetidae</taxon>
        <taxon>Glomerellales</taxon>
        <taxon>Glomerellaceae</taxon>
        <taxon>Colletotrichum</taxon>
        <taxon>Colletotrichum truncatum species complex</taxon>
    </lineage>
</organism>
<sequence>MPSLDVIRSANAELANGAPLVAALSGGTTGIGSYIAKALATIFAKNGSKLRVYIIGRNAERAASVIAEAQQISPGSDWRFIKASDLALISEVDRCCAEIIAQESQSPFHDSTPHLDLLYMTHCYPILKERSTTKEGLDSFISTTYYSRTRFVLQLMPLLTASPLPGHVISVYAGGFEDGTKPGEKPIGLPPPETYGVTGVRKHTGFMKTFFFEELAERYSGKLSLTHIYPGLVDGPTFYSSEMPSWFRIVWRLLKPLASLFMTSPEDCGQVMIFIGTSRFPARSTVEADVKFPDGLGVPLSTKGELGGGAYAAGQRGDIQNQGRMYDKVREDGLSQEIWDHTMKTLEEAVQRGANIHSSLRFSTDPKITGNTVVSSNAGTDDFGLGKLLKSKQIRSKIASYIGENKTFEKMYLAGEIELELTPQETLAERCAAGGKGIPAFYTPAGVGTVVQMGTLPLRNSAPDSTDSLRYPSPRDVKVFNGKPFLLEHSLAGEFAFVKAYKADRLGNC</sequence>
<proteinExistence type="predicted"/>
<gene>
    <name evidence="1" type="ORF">CTRU02_212334</name>
</gene>
<evidence type="ECO:0000313" key="1">
    <source>
        <dbReference type="EMBL" id="KAL0933371.1"/>
    </source>
</evidence>
<keyword evidence="2" id="KW-1185">Reference proteome</keyword>
<comment type="caution">
    <text evidence="1">The sequence shown here is derived from an EMBL/GenBank/DDBJ whole genome shotgun (WGS) entry which is preliminary data.</text>
</comment>
<protein>
    <submittedName>
        <fullName evidence="1">Coenzyme a transferase</fullName>
    </submittedName>
</protein>